<proteinExistence type="inferred from homology"/>
<accession>A0A2P7QPU5</accession>
<organism evidence="6 7">
    <name type="scientific">Allosphingosinicella deserti</name>
    <dbReference type="NCBI Taxonomy" id="2116704"/>
    <lineage>
        <taxon>Bacteria</taxon>
        <taxon>Pseudomonadati</taxon>
        <taxon>Pseudomonadota</taxon>
        <taxon>Alphaproteobacteria</taxon>
        <taxon>Sphingomonadales</taxon>
        <taxon>Sphingomonadaceae</taxon>
        <taxon>Allosphingosinicella</taxon>
    </lineage>
</organism>
<dbReference type="InterPro" id="IPR001597">
    <property type="entry name" value="ArAA_b-elim_lyase/Thr_aldolase"/>
</dbReference>
<comment type="caution">
    <text evidence="6">The sequence shown here is derived from an EMBL/GenBank/DDBJ whole genome shotgun (WGS) entry which is preliminary data.</text>
</comment>
<dbReference type="PANTHER" id="PTHR48097:SF9">
    <property type="entry name" value="L-THREONINE ALDOLASE"/>
    <property type="match status" value="1"/>
</dbReference>
<keyword evidence="7" id="KW-1185">Reference proteome</keyword>
<dbReference type="AlphaFoldDB" id="A0A2P7QPU5"/>
<keyword evidence="4" id="KW-0663">Pyridoxal phosphate</keyword>
<protein>
    <submittedName>
        <fullName evidence="6">Threonine aldolase</fullName>
    </submittedName>
</protein>
<dbReference type="Gene3D" id="3.90.1150.10">
    <property type="entry name" value="Aspartate Aminotransferase, domain 1"/>
    <property type="match status" value="1"/>
</dbReference>
<dbReference type="Proteomes" id="UP000241167">
    <property type="component" value="Unassembled WGS sequence"/>
</dbReference>
<dbReference type="EMBL" id="PXYI01000004">
    <property type="protein sequence ID" value="PSJ39970.1"/>
    <property type="molecule type" value="Genomic_DNA"/>
</dbReference>
<dbReference type="InterPro" id="IPR015424">
    <property type="entry name" value="PyrdxlP-dep_Trfase"/>
</dbReference>
<dbReference type="GO" id="GO:0008732">
    <property type="term" value="F:L-allo-threonine aldolase activity"/>
    <property type="evidence" value="ECO:0007669"/>
    <property type="project" value="TreeGrafter"/>
</dbReference>
<sequence length="329" mass="35256">MAGHQAAALDADIYGSGGAVALLETLVRELLGKPAGLFFAKGVTAQLCVLRALAERRGTANVALHPMSHLDLDEANAIERVGGMRAIRLGRTTPFGLAALKAVREPLAAVTIELPLRRAGYLLPPLDELEAISAWCRAQGIPLHFDGARLWEAAAGYGITPAALAAMADSVYVSFYKGLGGLGGAMVVGSEALVDSLAVWKTRYGGNLYTVFPYAISALAGIERHLSRMSAYVHRARTLAMKLAAEPRLIVNPARPHVNAFQLLIQGNPAELAARNRAFAERERIWLFNAFHEPPIAGWSTAEVVIGEAAQEHTDDDAFGWIRSFLAQS</sequence>
<evidence type="ECO:0000313" key="7">
    <source>
        <dbReference type="Proteomes" id="UP000241167"/>
    </source>
</evidence>
<evidence type="ECO:0000256" key="1">
    <source>
        <dbReference type="ARBA" id="ARBA00001933"/>
    </source>
</evidence>
<comment type="similarity">
    <text evidence="2">Belongs to the threonine aldolase family.</text>
</comment>
<evidence type="ECO:0000259" key="5">
    <source>
        <dbReference type="Pfam" id="PF01212"/>
    </source>
</evidence>
<dbReference type="Gene3D" id="3.40.640.10">
    <property type="entry name" value="Type I PLP-dependent aspartate aminotransferase-like (Major domain)"/>
    <property type="match status" value="1"/>
</dbReference>
<name>A0A2P7QPU5_9SPHN</name>
<evidence type="ECO:0000256" key="4">
    <source>
        <dbReference type="ARBA" id="ARBA00022898"/>
    </source>
</evidence>
<evidence type="ECO:0000256" key="2">
    <source>
        <dbReference type="ARBA" id="ARBA00006966"/>
    </source>
</evidence>
<comment type="cofactor">
    <cofactor evidence="1">
        <name>pyridoxal 5'-phosphate</name>
        <dbReference type="ChEBI" id="CHEBI:597326"/>
    </cofactor>
</comment>
<dbReference type="Pfam" id="PF01212">
    <property type="entry name" value="Beta_elim_lyase"/>
    <property type="match status" value="1"/>
</dbReference>
<gene>
    <name evidence="6" type="ORF">C7I55_12955</name>
</gene>
<comment type="subunit">
    <text evidence="3">Homotetramer.</text>
</comment>
<feature type="domain" description="Aromatic amino acid beta-eliminating lyase/threonine aldolase" evidence="5">
    <location>
        <begin position="5"/>
        <end position="255"/>
    </location>
</feature>
<dbReference type="SUPFAM" id="SSF53383">
    <property type="entry name" value="PLP-dependent transferases"/>
    <property type="match status" value="1"/>
</dbReference>
<reference evidence="6 7" key="1">
    <citation type="submission" date="2018-03" db="EMBL/GenBank/DDBJ databases">
        <title>The draft genome of Sphingosinicella sp. GL-C-18.</title>
        <authorList>
            <person name="Liu L."/>
            <person name="Li L."/>
            <person name="Liang L."/>
            <person name="Zhang X."/>
            <person name="Wang T."/>
        </authorList>
    </citation>
    <scope>NUCLEOTIDE SEQUENCE [LARGE SCALE GENOMIC DNA]</scope>
    <source>
        <strain evidence="6 7">GL-C-18</strain>
    </source>
</reference>
<dbReference type="InterPro" id="IPR015421">
    <property type="entry name" value="PyrdxlP-dep_Trfase_major"/>
</dbReference>
<dbReference type="GO" id="GO:0006545">
    <property type="term" value="P:glycine biosynthetic process"/>
    <property type="evidence" value="ECO:0007669"/>
    <property type="project" value="TreeGrafter"/>
</dbReference>
<dbReference type="GO" id="GO:0005829">
    <property type="term" value="C:cytosol"/>
    <property type="evidence" value="ECO:0007669"/>
    <property type="project" value="TreeGrafter"/>
</dbReference>
<dbReference type="InterPro" id="IPR015422">
    <property type="entry name" value="PyrdxlP-dep_Trfase_small"/>
</dbReference>
<evidence type="ECO:0000256" key="3">
    <source>
        <dbReference type="ARBA" id="ARBA00011881"/>
    </source>
</evidence>
<dbReference type="PANTHER" id="PTHR48097">
    <property type="entry name" value="L-THREONINE ALDOLASE-RELATED"/>
    <property type="match status" value="1"/>
</dbReference>
<dbReference type="OrthoDB" id="9774495at2"/>
<evidence type="ECO:0000313" key="6">
    <source>
        <dbReference type="EMBL" id="PSJ39970.1"/>
    </source>
</evidence>
<dbReference type="GO" id="GO:0006567">
    <property type="term" value="P:L-threonine catabolic process"/>
    <property type="evidence" value="ECO:0007669"/>
    <property type="project" value="TreeGrafter"/>
</dbReference>